<dbReference type="GO" id="GO:0005576">
    <property type="term" value="C:extracellular region"/>
    <property type="evidence" value="ECO:0007669"/>
    <property type="project" value="UniProtKB-SubCell"/>
</dbReference>
<name>A0A1I0CZV4_9GAMM</name>
<evidence type="ECO:0000313" key="10">
    <source>
        <dbReference type="Proteomes" id="UP000242642"/>
    </source>
</evidence>
<dbReference type="EMBL" id="FOHV01000013">
    <property type="protein sequence ID" value="SET25407.1"/>
    <property type="molecule type" value="Genomic_DNA"/>
</dbReference>
<feature type="domain" description="Flagellin N-terminal" evidence="7">
    <location>
        <begin position="3"/>
        <end position="137"/>
    </location>
</feature>
<dbReference type="PANTHER" id="PTHR42792:SF2">
    <property type="entry name" value="FLAGELLIN"/>
    <property type="match status" value="1"/>
</dbReference>
<dbReference type="Pfam" id="PF00669">
    <property type="entry name" value="Flagellin_N"/>
    <property type="match status" value="1"/>
</dbReference>
<evidence type="ECO:0000256" key="1">
    <source>
        <dbReference type="ARBA" id="ARBA00002270"/>
    </source>
</evidence>
<evidence type="ECO:0000259" key="8">
    <source>
        <dbReference type="Pfam" id="PF00700"/>
    </source>
</evidence>
<protein>
    <recommendedName>
        <fullName evidence="5">Flagellin</fullName>
    </recommendedName>
</protein>
<keyword evidence="3 5" id="KW-0964">Secreted</keyword>
<comment type="subcellular location">
    <subcellularLocation>
        <location evidence="5">Secreted</location>
    </subcellularLocation>
    <subcellularLocation>
        <location evidence="5">Bacterial flagellum</location>
    </subcellularLocation>
</comment>
<gene>
    <name evidence="9" type="ORF">SAMN02583745_01798</name>
</gene>
<dbReference type="Proteomes" id="UP000242642">
    <property type="component" value="Unassembled WGS sequence"/>
</dbReference>
<dbReference type="SUPFAM" id="SSF64518">
    <property type="entry name" value="Phase 1 flagellin"/>
    <property type="match status" value="1"/>
</dbReference>
<dbReference type="AlphaFoldDB" id="A0A1I0CZV4"/>
<accession>A0A1I0CZV4</accession>
<keyword evidence="9" id="KW-0282">Flagellum</keyword>
<proteinExistence type="inferred from homology"/>
<keyword evidence="10" id="KW-1185">Reference proteome</keyword>
<dbReference type="Pfam" id="PF00700">
    <property type="entry name" value="Flagellin_C"/>
    <property type="match status" value="1"/>
</dbReference>
<dbReference type="PANTHER" id="PTHR42792">
    <property type="entry name" value="FLAGELLIN"/>
    <property type="match status" value="1"/>
</dbReference>
<evidence type="ECO:0000256" key="5">
    <source>
        <dbReference type="RuleBase" id="RU362073"/>
    </source>
</evidence>
<dbReference type="InterPro" id="IPR001029">
    <property type="entry name" value="Flagellin_N"/>
</dbReference>
<dbReference type="InterPro" id="IPR001492">
    <property type="entry name" value="Flagellin"/>
</dbReference>
<dbReference type="NCBIfam" id="NF005294">
    <property type="entry name" value="PRK06819.1"/>
    <property type="match status" value="1"/>
</dbReference>
<dbReference type="OrthoDB" id="9796789at2"/>
<sequence length="409" mass="43405">MIINTNTMALTAMLNLNKAQSALGTAIERLSSGKRINSAKDDPAGLAIANRFTSNILGLSQARKNTYDGISIIQTTEGALDEINNNLQRIREISVQAANGSNSQSDLDSIQAEIDQRLAEIDRISSQTQFNGIKTLNSDTKLKLQVGANDGDIIELDLYKANVESLGLKDYNVNGGKKGGMTNPTIGVTPVEVFKSQLPAVSGIPGITGVSITGIGGEDFGLTSGSLGVNSNTLFEAEGKYYIQMNTPFRAGAVPSDIAAIEAAGLEFDTDYYIPVDPTTGVDKGGILTFDFDGQSFSLVDFVIDVSGSMTPDTVLPTSLISTVDNAISKIDMMRGNLGAMHNRLESVINTTSVTIVNLSAARSRIEDADYALEVSNMIRAQILQQAAIAALAQANQVPNMVLSLLKNM</sequence>
<comment type="function">
    <text evidence="1 5">Flagellin is the subunit protein which polymerizes to form the filaments of bacterial flagella.</text>
</comment>
<evidence type="ECO:0000256" key="3">
    <source>
        <dbReference type="ARBA" id="ARBA00022525"/>
    </source>
</evidence>
<evidence type="ECO:0000259" key="7">
    <source>
        <dbReference type="Pfam" id="PF00669"/>
    </source>
</evidence>
<evidence type="ECO:0000256" key="6">
    <source>
        <dbReference type="SAM" id="Coils"/>
    </source>
</evidence>
<dbReference type="Gene3D" id="6.10.280.190">
    <property type="match status" value="1"/>
</dbReference>
<feature type="domain" description="Flagellin C-terminal" evidence="8">
    <location>
        <begin position="322"/>
        <end position="406"/>
    </location>
</feature>
<dbReference type="Gene3D" id="2.60.40.4390">
    <property type="match status" value="1"/>
</dbReference>
<dbReference type="GO" id="GO:0005198">
    <property type="term" value="F:structural molecule activity"/>
    <property type="evidence" value="ECO:0007669"/>
    <property type="project" value="UniProtKB-UniRule"/>
</dbReference>
<dbReference type="Gene3D" id="6.10.10.10">
    <property type="entry name" value="Flagellar export chaperone, C-terminal domain"/>
    <property type="match status" value="1"/>
</dbReference>
<keyword evidence="4 5" id="KW-0975">Bacterial flagellum</keyword>
<dbReference type="InterPro" id="IPR042187">
    <property type="entry name" value="Flagellin_C_sub2"/>
</dbReference>
<keyword evidence="6" id="KW-0175">Coiled coil</keyword>
<comment type="similarity">
    <text evidence="2 5">Belongs to the bacterial flagellin family.</text>
</comment>
<organism evidence="9 10">
    <name type="scientific">Thorsellia anophelis DSM 18579</name>
    <dbReference type="NCBI Taxonomy" id="1123402"/>
    <lineage>
        <taxon>Bacteria</taxon>
        <taxon>Pseudomonadati</taxon>
        <taxon>Pseudomonadota</taxon>
        <taxon>Gammaproteobacteria</taxon>
        <taxon>Enterobacterales</taxon>
        <taxon>Thorselliaceae</taxon>
        <taxon>Thorsellia</taxon>
    </lineage>
</organism>
<evidence type="ECO:0000313" key="9">
    <source>
        <dbReference type="EMBL" id="SET25407.1"/>
    </source>
</evidence>
<feature type="coiled-coil region" evidence="6">
    <location>
        <begin position="73"/>
        <end position="127"/>
    </location>
</feature>
<dbReference type="GO" id="GO:0009288">
    <property type="term" value="C:bacterial-type flagellum"/>
    <property type="evidence" value="ECO:0007669"/>
    <property type="project" value="UniProtKB-SubCell"/>
</dbReference>
<evidence type="ECO:0000256" key="4">
    <source>
        <dbReference type="ARBA" id="ARBA00023143"/>
    </source>
</evidence>
<dbReference type="InterPro" id="IPR046358">
    <property type="entry name" value="Flagellin_C"/>
</dbReference>
<dbReference type="STRING" id="1123402.SAMN02583745_01798"/>
<keyword evidence="9" id="KW-0969">Cilium</keyword>
<reference evidence="10" key="1">
    <citation type="submission" date="2016-10" db="EMBL/GenBank/DDBJ databases">
        <authorList>
            <person name="Varghese N."/>
            <person name="Submissions S."/>
        </authorList>
    </citation>
    <scope>NUCLEOTIDE SEQUENCE [LARGE SCALE GENOMIC DNA]</scope>
    <source>
        <strain evidence="10">DSM 18579</strain>
    </source>
</reference>
<dbReference type="RefSeq" id="WP_093319930.1">
    <property type="nucleotide sequence ID" value="NZ_FOHV01000013.1"/>
</dbReference>
<keyword evidence="9" id="KW-0966">Cell projection</keyword>
<dbReference type="PRINTS" id="PR00207">
    <property type="entry name" value="FLAGELLIN"/>
</dbReference>
<dbReference type="Gene3D" id="1.20.1330.10">
    <property type="entry name" value="f41 fragment of flagellin, N-terminal domain"/>
    <property type="match status" value="1"/>
</dbReference>
<evidence type="ECO:0000256" key="2">
    <source>
        <dbReference type="ARBA" id="ARBA00005709"/>
    </source>
</evidence>